<dbReference type="RefSeq" id="WP_243832148.1">
    <property type="nucleotide sequence ID" value="NZ_JAASUO010000012.1"/>
</dbReference>
<protein>
    <submittedName>
        <fullName evidence="2">Phage integrase family protein</fullName>
    </submittedName>
</protein>
<dbReference type="EMBL" id="SNZK01000016">
    <property type="protein sequence ID" value="TDR50941.1"/>
    <property type="molecule type" value="Genomic_DNA"/>
</dbReference>
<dbReference type="GO" id="GO:0006310">
    <property type="term" value="P:DNA recombination"/>
    <property type="evidence" value="ECO:0007669"/>
    <property type="project" value="UniProtKB-KW"/>
</dbReference>
<evidence type="ECO:0000313" key="2">
    <source>
        <dbReference type="EMBL" id="TDR50941.1"/>
    </source>
</evidence>
<reference evidence="2 3" key="1">
    <citation type="submission" date="2019-03" db="EMBL/GenBank/DDBJ databases">
        <title>Genomic Encyclopedia of Type Strains, Phase III (KMG-III): the genomes of soil and plant-associated and newly described type strains.</title>
        <authorList>
            <person name="Whitman W."/>
        </authorList>
    </citation>
    <scope>NUCLEOTIDE SEQUENCE [LARGE SCALE GENOMIC DNA]</scope>
    <source>
        <strain evidence="2 3">CECT 7972</strain>
    </source>
</reference>
<dbReference type="SUPFAM" id="SSF56349">
    <property type="entry name" value="DNA breaking-rejoining enzymes"/>
    <property type="match status" value="1"/>
</dbReference>
<dbReference type="Gene3D" id="1.10.443.10">
    <property type="entry name" value="Intergrase catalytic core"/>
    <property type="match status" value="1"/>
</dbReference>
<keyword evidence="3" id="KW-1185">Reference proteome</keyword>
<gene>
    <name evidence="2" type="ORF">DFP96_11639</name>
</gene>
<name>A0A4R6ZFF9_9LIST</name>
<sequence>MNEVEPIKDLAKIGLMKDVLARGKFGKYNVLLFTTGINTAYRISDLISLKLSDVLGIHRKKIRVKERLIMKEQKTSKNNSVILTKNCRKRFRLLLKNNTQHGM</sequence>
<dbReference type="AlphaFoldDB" id="A0A4R6ZFF9"/>
<dbReference type="GO" id="GO:0003677">
    <property type="term" value="F:DNA binding"/>
    <property type="evidence" value="ECO:0007669"/>
    <property type="project" value="InterPro"/>
</dbReference>
<keyword evidence="1" id="KW-0233">DNA recombination</keyword>
<evidence type="ECO:0000313" key="3">
    <source>
        <dbReference type="Proteomes" id="UP000295558"/>
    </source>
</evidence>
<organism evidence="2 3">
    <name type="scientific">Listeria rocourtiae</name>
    <dbReference type="NCBI Taxonomy" id="647910"/>
    <lineage>
        <taxon>Bacteria</taxon>
        <taxon>Bacillati</taxon>
        <taxon>Bacillota</taxon>
        <taxon>Bacilli</taxon>
        <taxon>Bacillales</taxon>
        <taxon>Listeriaceae</taxon>
        <taxon>Listeria</taxon>
    </lineage>
</organism>
<dbReference type="Proteomes" id="UP000295558">
    <property type="component" value="Unassembled WGS sequence"/>
</dbReference>
<dbReference type="InterPro" id="IPR013762">
    <property type="entry name" value="Integrase-like_cat_sf"/>
</dbReference>
<proteinExistence type="predicted"/>
<dbReference type="STRING" id="1265846.PROCOU_08894"/>
<accession>A0A4R6ZFF9</accession>
<dbReference type="GO" id="GO:0015074">
    <property type="term" value="P:DNA integration"/>
    <property type="evidence" value="ECO:0007669"/>
    <property type="project" value="InterPro"/>
</dbReference>
<dbReference type="InterPro" id="IPR011010">
    <property type="entry name" value="DNA_brk_join_enz"/>
</dbReference>
<comment type="caution">
    <text evidence="2">The sequence shown here is derived from an EMBL/GenBank/DDBJ whole genome shotgun (WGS) entry which is preliminary data.</text>
</comment>
<evidence type="ECO:0000256" key="1">
    <source>
        <dbReference type="ARBA" id="ARBA00023172"/>
    </source>
</evidence>